<evidence type="ECO:0000313" key="4">
    <source>
        <dbReference type="EMBL" id="SPD23435.1"/>
    </source>
</evidence>
<dbReference type="PANTHER" id="PTHR47592:SF27">
    <property type="entry name" value="OS08G0421700 PROTEIN"/>
    <property type="match status" value="1"/>
</dbReference>
<reference evidence="4" key="1">
    <citation type="submission" date="2018-02" db="EMBL/GenBank/DDBJ databases">
        <authorList>
            <person name="Cohen D.B."/>
            <person name="Kent A.D."/>
        </authorList>
    </citation>
    <scope>NUCLEOTIDE SEQUENCE</scope>
</reference>
<sequence>MLMHVLGKVWNRGVNTYGGDKFRPCLYVLTSGVHNGQVHCAPRSFFGVEDFLDDDNSRPYTYQKEKKSKNPTKHVSFKQRTVAYMEPFTLDVFISKRFVSASLTHGVTNIPACLANGRILADRAREADVYTASYTPRDRDKFEGKIRAVVLGIRFLFPTSGIRALVRVGAMTGEDGKTSGIEKFDGTDFGYWKMQIEDYLYGKKLHLPLLGKKPDKMEDAEWALLDRQVLGVIRLTLSRSVAHNVVKETTTVGLMTALSGMYEKPSANNKVHLMKKLFNLKMAEGAAVAKHLNEFNTITNQLSSVEIEFDDEIRALIVLASLPNSWEAMRMAVSNSAGKGKLKYDDIRDLILSEEVRRRDACIDNAEGQAFVTENRGRSRNKWRNNRATFNDRSKSRDKSQHTETRECFHCGKKGHIRINCKHWRKEQTEDEDHKHDDEKGTTAVVDDEEVVVLSVQEQKCEHVDNIDDEWVVDSAATHHVVRTKELFTTYKAGDFGTVKMGNTSYSKIVGIGDVCIKTNVGFTVMLKNVRHVPDLCFNLISTPVMDRAGYCNHLGNGRWKLAKGPMVVARGRICCGLYKTRVKACKKKFNAVGTIEKTPQSRVNVNCVTPKRVKFSLPDSATDGGVICNDDEVKDSKNLEQGERAPTLEMVEPNEKRSAGECRKDNFKNIWSSDEGEPENWIKDIQGEINSLRMKGIDIDMVFSLLVKMLKKLELHASPAGMDSN</sequence>
<feature type="domain" description="CCHC-type" evidence="3">
    <location>
        <begin position="408"/>
        <end position="422"/>
    </location>
</feature>
<dbReference type="PROSITE" id="PS50158">
    <property type="entry name" value="ZF_CCHC"/>
    <property type="match status" value="1"/>
</dbReference>
<dbReference type="EMBL" id="OIVN01005646">
    <property type="protein sequence ID" value="SPD23435.1"/>
    <property type="molecule type" value="Genomic_DNA"/>
</dbReference>
<dbReference type="GO" id="GO:0008270">
    <property type="term" value="F:zinc ion binding"/>
    <property type="evidence" value="ECO:0007669"/>
    <property type="project" value="UniProtKB-KW"/>
</dbReference>
<dbReference type="Pfam" id="PF22936">
    <property type="entry name" value="Pol_BBD"/>
    <property type="match status" value="1"/>
</dbReference>
<keyword evidence="1" id="KW-0863">Zinc-finger</keyword>
<feature type="compositionally biased region" description="Basic and acidic residues" evidence="2">
    <location>
        <begin position="390"/>
        <end position="405"/>
    </location>
</feature>
<evidence type="ECO:0000256" key="1">
    <source>
        <dbReference type="PROSITE-ProRule" id="PRU00047"/>
    </source>
</evidence>
<organism evidence="4">
    <name type="scientific">Fagus sylvatica</name>
    <name type="common">Beechnut</name>
    <dbReference type="NCBI Taxonomy" id="28930"/>
    <lineage>
        <taxon>Eukaryota</taxon>
        <taxon>Viridiplantae</taxon>
        <taxon>Streptophyta</taxon>
        <taxon>Embryophyta</taxon>
        <taxon>Tracheophyta</taxon>
        <taxon>Spermatophyta</taxon>
        <taxon>Magnoliopsida</taxon>
        <taxon>eudicotyledons</taxon>
        <taxon>Gunneridae</taxon>
        <taxon>Pentapetalae</taxon>
        <taxon>rosids</taxon>
        <taxon>fabids</taxon>
        <taxon>Fagales</taxon>
        <taxon>Fagaceae</taxon>
        <taxon>Fagus</taxon>
    </lineage>
</organism>
<dbReference type="Pfam" id="PF14223">
    <property type="entry name" value="Retrotran_gag_2"/>
    <property type="match status" value="1"/>
</dbReference>
<dbReference type="GO" id="GO:0003676">
    <property type="term" value="F:nucleic acid binding"/>
    <property type="evidence" value="ECO:0007669"/>
    <property type="project" value="InterPro"/>
</dbReference>
<dbReference type="PANTHER" id="PTHR47592">
    <property type="entry name" value="PBF68 PROTEIN"/>
    <property type="match status" value="1"/>
</dbReference>
<dbReference type="SUPFAM" id="SSF57756">
    <property type="entry name" value="Retrovirus zinc finger-like domains"/>
    <property type="match status" value="1"/>
</dbReference>
<feature type="region of interest" description="Disordered" evidence="2">
    <location>
        <begin position="375"/>
        <end position="405"/>
    </location>
</feature>
<accession>A0A2N9IGK1</accession>
<gene>
    <name evidence="4" type="ORF">FSB_LOCUS51317</name>
</gene>
<keyword evidence="1" id="KW-0479">Metal-binding</keyword>
<dbReference type="InterPro" id="IPR036875">
    <property type="entry name" value="Znf_CCHC_sf"/>
</dbReference>
<keyword evidence="1" id="KW-0862">Zinc</keyword>
<protein>
    <recommendedName>
        <fullName evidence="3">CCHC-type domain-containing protein</fullName>
    </recommendedName>
</protein>
<dbReference type="InterPro" id="IPR054722">
    <property type="entry name" value="PolX-like_BBD"/>
</dbReference>
<dbReference type="SUPFAM" id="SSF53137">
    <property type="entry name" value="Translational machinery components"/>
    <property type="match status" value="1"/>
</dbReference>
<evidence type="ECO:0000256" key="2">
    <source>
        <dbReference type="SAM" id="MobiDB-lite"/>
    </source>
</evidence>
<proteinExistence type="predicted"/>
<dbReference type="InterPro" id="IPR001878">
    <property type="entry name" value="Znf_CCHC"/>
</dbReference>
<evidence type="ECO:0000259" key="3">
    <source>
        <dbReference type="PROSITE" id="PS50158"/>
    </source>
</evidence>
<name>A0A2N9IGK1_FAGSY</name>
<dbReference type="AlphaFoldDB" id="A0A2N9IGK1"/>